<dbReference type="InterPro" id="IPR032942">
    <property type="entry name" value="BPI/LBP/Plunc"/>
</dbReference>
<evidence type="ECO:0000313" key="2">
    <source>
        <dbReference type="EMBL" id="PIK58676.1"/>
    </source>
</evidence>
<dbReference type="PANTHER" id="PTHR10504">
    <property type="entry name" value="BACTERICIDAL PERMEABILITY-INCREASING BPI PROTEIN-RELATED"/>
    <property type="match status" value="1"/>
</dbReference>
<feature type="domain" description="Lipid-binding serum glycoprotein C-terminal" evidence="1">
    <location>
        <begin position="54"/>
        <end position="226"/>
    </location>
</feature>
<reference evidence="2 3" key="1">
    <citation type="journal article" date="2017" name="PLoS Biol.">
        <title>The sea cucumber genome provides insights into morphological evolution and visceral regeneration.</title>
        <authorList>
            <person name="Zhang X."/>
            <person name="Sun L."/>
            <person name="Yuan J."/>
            <person name="Sun Y."/>
            <person name="Gao Y."/>
            <person name="Zhang L."/>
            <person name="Li S."/>
            <person name="Dai H."/>
            <person name="Hamel J.F."/>
            <person name="Liu C."/>
            <person name="Yu Y."/>
            <person name="Liu S."/>
            <person name="Lin W."/>
            <person name="Guo K."/>
            <person name="Jin S."/>
            <person name="Xu P."/>
            <person name="Storey K.B."/>
            <person name="Huan P."/>
            <person name="Zhang T."/>
            <person name="Zhou Y."/>
            <person name="Zhang J."/>
            <person name="Lin C."/>
            <person name="Li X."/>
            <person name="Xing L."/>
            <person name="Huo D."/>
            <person name="Sun M."/>
            <person name="Wang L."/>
            <person name="Mercier A."/>
            <person name="Li F."/>
            <person name="Yang H."/>
            <person name="Xiang J."/>
        </authorList>
    </citation>
    <scope>NUCLEOTIDE SEQUENCE [LARGE SCALE GENOMIC DNA]</scope>
    <source>
        <strain evidence="2">Shaxun</strain>
        <tissue evidence="2">Muscle</tissue>
    </source>
</reference>
<dbReference type="SUPFAM" id="SSF55394">
    <property type="entry name" value="Bactericidal permeability-increasing protein, BPI"/>
    <property type="match status" value="1"/>
</dbReference>
<dbReference type="Proteomes" id="UP000230750">
    <property type="component" value="Unassembled WGS sequence"/>
</dbReference>
<proteinExistence type="predicted"/>
<dbReference type="OrthoDB" id="10255543at2759"/>
<organism evidence="2 3">
    <name type="scientific">Stichopus japonicus</name>
    <name type="common">Sea cucumber</name>
    <dbReference type="NCBI Taxonomy" id="307972"/>
    <lineage>
        <taxon>Eukaryota</taxon>
        <taxon>Metazoa</taxon>
        <taxon>Echinodermata</taxon>
        <taxon>Eleutherozoa</taxon>
        <taxon>Echinozoa</taxon>
        <taxon>Holothuroidea</taxon>
        <taxon>Aspidochirotacea</taxon>
        <taxon>Aspidochirotida</taxon>
        <taxon>Stichopodidae</taxon>
        <taxon>Apostichopus</taxon>
    </lineage>
</organism>
<dbReference type="GO" id="GO:0008289">
    <property type="term" value="F:lipid binding"/>
    <property type="evidence" value="ECO:0007669"/>
    <property type="project" value="InterPro"/>
</dbReference>
<accession>A0A2G8LEH6</accession>
<dbReference type="Gene3D" id="3.15.20.10">
    <property type="entry name" value="Bactericidal permeability-increasing protein, domain 2"/>
    <property type="match status" value="1"/>
</dbReference>
<name>A0A2G8LEH6_STIJA</name>
<dbReference type="AlphaFoldDB" id="A0A2G8LEH6"/>
<dbReference type="Pfam" id="PF02886">
    <property type="entry name" value="LBP_BPI_CETP_C"/>
    <property type="match status" value="1"/>
</dbReference>
<protein>
    <submittedName>
        <fullName evidence="2">Putative bactericidal permeability-increasing protein</fullName>
    </submittedName>
</protein>
<dbReference type="PANTHER" id="PTHR10504:SF131">
    <property type="entry name" value="BPI2 DOMAIN-CONTAINING PROTEIN"/>
    <property type="match status" value="1"/>
</dbReference>
<evidence type="ECO:0000259" key="1">
    <source>
        <dbReference type="SMART" id="SM00329"/>
    </source>
</evidence>
<evidence type="ECO:0000313" key="3">
    <source>
        <dbReference type="Proteomes" id="UP000230750"/>
    </source>
</evidence>
<dbReference type="GO" id="GO:0005615">
    <property type="term" value="C:extracellular space"/>
    <property type="evidence" value="ECO:0007669"/>
    <property type="project" value="TreeGrafter"/>
</dbReference>
<dbReference type="SMART" id="SM00329">
    <property type="entry name" value="BPI2"/>
    <property type="match status" value="1"/>
</dbReference>
<keyword evidence="3" id="KW-1185">Reference proteome</keyword>
<dbReference type="InterPro" id="IPR017943">
    <property type="entry name" value="Bactericidal_perm-incr_a/b_dom"/>
</dbReference>
<dbReference type="EMBL" id="MRZV01000105">
    <property type="protein sequence ID" value="PIK58676.1"/>
    <property type="molecule type" value="Genomic_DNA"/>
</dbReference>
<comment type="caution">
    <text evidence="2">The sequence shown here is derived from an EMBL/GenBank/DDBJ whole genome shotgun (WGS) entry which is preliminary data.</text>
</comment>
<dbReference type="InterPro" id="IPR001124">
    <property type="entry name" value="Lipid-bd_serum_glycop_C"/>
</dbReference>
<gene>
    <name evidence="2" type="ORF">BSL78_04359</name>
</gene>
<sequence length="226" mass="25150">IIPLIPDVMSLDLSLTANPASTESFLDILHSGEIFDVNSRSKPSQDKPAFPSDSEDSQMFYIWLTDYGLNSAGQTLFSSGYLHYSLTQKELPENNTLQLNTSGYEISLLLPQISKSYPNKEIQFKIYPSSPPSVQLTEEAVELQVQINIELHIIQDDSTTDNVATLQTVSLTKVPVSHYCPGVSLVSVVDLVTRFALHSYITNRSSQYGNHPGGTIFYIQHVHLML</sequence>
<feature type="non-terminal residue" evidence="2">
    <location>
        <position position="1"/>
    </location>
</feature>